<dbReference type="InterPro" id="IPR015424">
    <property type="entry name" value="PyrdxlP-dep_Trfase"/>
</dbReference>
<keyword evidence="8" id="KW-1185">Reference proteome</keyword>
<reference evidence="6 7" key="1">
    <citation type="submission" date="2019-06" db="EMBL/GenBank/DDBJ databases">
        <authorList>
            <person name="Rodrigo-Torres L."/>
            <person name="Arahal R. D."/>
            <person name="Lucena T."/>
        </authorList>
    </citation>
    <scope>NUCLEOTIDE SEQUENCE [LARGE SCALE GENOMIC DNA]</scope>
    <source>
        <strain evidence="6 7">SW08-7</strain>
    </source>
</reference>
<dbReference type="EMBL" id="CABFVH010000005">
    <property type="protein sequence ID" value="VUF11640.1"/>
    <property type="molecule type" value="Genomic_DNA"/>
</dbReference>
<comment type="subunit">
    <text evidence="2">Homotetramer.</text>
</comment>
<evidence type="ECO:0000259" key="4">
    <source>
        <dbReference type="Pfam" id="PF01212"/>
    </source>
</evidence>
<evidence type="ECO:0000256" key="3">
    <source>
        <dbReference type="ARBA" id="ARBA00022898"/>
    </source>
</evidence>
<evidence type="ECO:0000256" key="2">
    <source>
        <dbReference type="ARBA" id="ARBA00011881"/>
    </source>
</evidence>
<dbReference type="SUPFAM" id="SSF53383">
    <property type="entry name" value="PLP-dependent transferases"/>
    <property type="match status" value="1"/>
</dbReference>
<reference evidence="5" key="3">
    <citation type="submission" date="2021-08" db="EMBL/GenBank/DDBJ databases">
        <authorList>
            <person name="Tani A."/>
            <person name="Ola A."/>
            <person name="Ogura Y."/>
            <person name="Katsura K."/>
            <person name="Hayashi T."/>
        </authorList>
    </citation>
    <scope>NUCLEOTIDE SEQUENCE</scope>
    <source>
        <strain evidence="5">DSM 22415</strain>
    </source>
</reference>
<reference evidence="5" key="2">
    <citation type="journal article" date="2021" name="Front. Microbiol.">
        <title>Comprehensive Comparative Genomics and Phenotyping of Methylobacterium Species.</title>
        <authorList>
            <person name="Alessa O."/>
            <person name="Ogura Y."/>
            <person name="Fujitani Y."/>
            <person name="Takami H."/>
            <person name="Hayashi T."/>
            <person name="Sahin N."/>
            <person name="Tani A."/>
        </authorList>
    </citation>
    <scope>NUCLEOTIDE SEQUENCE</scope>
    <source>
        <strain evidence="5">DSM 22415</strain>
    </source>
</reference>
<evidence type="ECO:0000313" key="7">
    <source>
        <dbReference type="Proteomes" id="UP000401717"/>
    </source>
</evidence>
<name>A0A564FVC8_9HYPH</name>
<dbReference type="Proteomes" id="UP000401717">
    <property type="component" value="Unassembled WGS sequence"/>
</dbReference>
<gene>
    <name evidence="6" type="primary">ltaE_2</name>
    <name evidence="5" type="ORF">IFDJLNFL_3395</name>
    <name evidence="6" type="ORF">MTDSW087_01324</name>
</gene>
<evidence type="ECO:0000313" key="8">
    <source>
        <dbReference type="Proteomes" id="UP001055303"/>
    </source>
</evidence>
<dbReference type="GO" id="GO:0016829">
    <property type="term" value="F:lyase activity"/>
    <property type="evidence" value="ECO:0007669"/>
    <property type="project" value="UniProtKB-KW"/>
</dbReference>
<dbReference type="GO" id="GO:0006520">
    <property type="term" value="P:amino acid metabolic process"/>
    <property type="evidence" value="ECO:0007669"/>
    <property type="project" value="InterPro"/>
</dbReference>
<sequence>MTSDAQQFASDNYSGICPEAWAAMEAANRGHAPAYGEDAWTARAADAFRALFETACDVFFAFNGTAANALALAALCQSYHSVICAD</sequence>
<dbReference type="InterPro" id="IPR015421">
    <property type="entry name" value="PyrdxlP-dep_Trfase_major"/>
</dbReference>
<accession>A0A564FVC8</accession>
<evidence type="ECO:0000313" key="5">
    <source>
        <dbReference type="EMBL" id="GJD57492.1"/>
    </source>
</evidence>
<comment type="cofactor">
    <cofactor evidence="1">
        <name>pyridoxal 5'-phosphate</name>
        <dbReference type="ChEBI" id="CHEBI:597326"/>
    </cofactor>
</comment>
<dbReference type="Gene3D" id="3.40.640.10">
    <property type="entry name" value="Type I PLP-dependent aspartate aminotransferase-like (Major domain)"/>
    <property type="match status" value="1"/>
</dbReference>
<dbReference type="EMBL" id="BPQI01000104">
    <property type="protein sequence ID" value="GJD57492.1"/>
    <property type="molecule type" value="Genomic_DNA"/>
</dbReference>
<dbReference type="AlphaFoldDB" id="A0A564FVC8"/>
<proteinExistence type="predicted"/>
<protein>
    <submittedName>
        <fullName evidence="6">Low specificity L-threonine aldolase</fullName>
        <ecNumber evidence="6">4.1.2.48</ecNumber>
    </submittedName>
</protein>
<evidence type="ECO:0000256" key="1">
    <source>
        <dbReference type="ARBA" id="ARBA00001933"/>
    </source>
</evidence>
<dbReference type="Proteomes" id="UP001055303">
    <property type="component" value="Unassembled WGS sequence"/>
</dbReference>
<feature type="domain" description="Aromatic amino acid beta-eliminating lyase/threonine aldolase" evidence="4">
    <location>
        <begin position="7"/>
        <end position="85"/>
    </location>
</feature>
<dbReference type="EC" id="4.1.2.48" evidence="6"/>
<dbReference type="Pfam" id="PF01212">
    <property type="entry name" value="Beta_elim_lyase"/>
    <property type="match status" value="1"/>
</dbReference>
<keyword evidence="3" id="KW-0663">Pyridoxal phosphate</keyword>
<dbReference type="InterPro" id="IPR001597">
    <property type="entry name" value="ArAA_b-elim_lyase/Thr_aldolase"/>
</dbReference>
<organism evidence="6 7">
    <name type="scientific">Methylobacterium dankookense</name>
    <dbReference type="NCBI Taxonomy" id="560405"/>
    <lineage>
        <taxon>Bacteria</taxon>
        <taxon>Pseudomonadati</taxon>
        <taxon>Pseudomonadota</taxon>
        <taxon>Alphaproteobacteria</taxon>
        <taxon>Hyphomicrobiales</taxon>
        <taxon>Methylobacteriaceae</taxon>
        <taxon>Methylobacterium</taxon>
    </lineage>
</organism>
<evidence type="ECO:0000313" key="6">
    <source>
        <dbReference type="EMBL" id="VUF11640.1"/>
    </source>
</evidence>
<keyword evidence="6" id="KW-0456">Lyase</keyword>